<feature type="transmembrane region" description="Helical" evidence="9">
    <location>
        <begin position="556"/>
        <end position="578"/>
    </location>
</feature>
<keyword evidence="5 9" id="KW-0997">Cell inner membrane</keyword>
<keyword evidence="6 9" id="KW-0812">Transmembrane</keyword>
<dbReference type="InterPro" id="IPR000731">
    <property type="entry name" value="SSD"/>
</dbReference>
<evidence type="ECO:0000256" key="6">
    <source>
        <dbReference type="ARBA" id="ARBA00022692"/>
    </source>
</evidence>
<dbReference type="InterPro" id="IPR027463">
    <property type="entry name" value="AcrB_DN_DC_subdom"/>
</dbReference>
<feature type="transmembrane region" description="Helical" evidence="9">
    <location>
        <begin position="482"/>
        <end position="513"/>
    </location>
</feature>
<protein>
    <recommendedName>
        <fullName evidence="9">Efflux pump membrane transporter</fullName>
    </recommendedName>
</protein>
<evidence type="ECO:0000256" key="5">
    <source>
        <dbReference type="ARBA" id="ARBA00022519"/>
    </source>
</evidence>
<dbReference type="Gene3D" id="3.30.2090.10">
    <property type="entry name" value="Multidrug efflux transporter AcrB TolC docking domain, DN and DC subdomains"/>
    <property type="match status" value="2"/>
</dbReference>
<comment type="similarity">
    <text evidence="2 9">Belongs to the resistance-nodulation-cell division (RND) (TC 2.A.6) family.</text>
</comment>
<keyword evidence="3 9" id="KW-0813">Transport</keyword>
<evidence type="ECO:0000313" key="12">
    <source>
        <dbReference type="Proteomes" id="UP001409585"/>
    </source>
</evidence>
<dbReference type="NCBIfam" id="TIGR00915">
    <property type="entry name" value="2A0602"/>
    <property type="match status" value="1"/>
</dbReference>
<keyword evidence="8 9" id="KW-0472">Membrane</keyword>
<evidence type="ECO:0000256" key="7">
    <source>
        <dbReference type="ARBA" id="ARBA00022989"/>
    </source>
</evidence>
<keyword evidence="12" id="KW-1185">Reference proteome</keyword>
<evidence type="ECO:0000256" key="8">
    <source>
        <dbReference type="ARBA" id="ARBA00023136"/>
    </source>
</evidence>
<dbReference type="Pfam" id="PF00873">
    <property type="entry name" value="ACR_tran"/>
    <property type="match status" value="1"/>
</dbReference>
<evidence type="ECO:0000256" key="3">
    <source>
        <dbReference type="ARBA" id="ARBA00022448"/>
    </source>
</evidence>
<proteinExistence type="inferred from homology"/>
<feature type="transmembrane region" description="Helical" evidence="9">
    <location>
        <begin position="993"/>
        <end position="1014"/>
    </location>
</feature>
<dbReference type="NCBIfam" id="NF000282">
    <property type="entry name" value="RND_permease_1"/>
    <property type="match status" value="1"/>
</dbReference>
<evidence type="ECO:0000313" key="11">
    <source>
        <dbReference type="EMBL" id="GAA4932213.1"/>
    </source>
</evidence>
<feature type="transmembrane region" description="Helical" evidence="9">
    <location>
        <begin position="410"/>
        <end position="433"/>
    </location>
</feature>
<dbReference type="SUPFAM" id="SSF82693">
    <property type="entry name" value="Multidrug efflux transporter AcrB pore domain, PN1, PN2, PC1 and PC2 subdomains"/>
    <property type="match status" value="4"/>
</dbReference>
<gene>
    <name evidence="11" type="ORF">GCM10025791_05850</name>
</gene>
<evidence type="ECO:0000256" key="9">
    <source>
        <dbReference type="RuleBase" id="RU364070"/>
    </source>
</evidence>
<evidence type="ECO:0000259" key="10">
    <source>
        <dbReference type="PROSITE" id="PS50156"/>
    </source>
</evidence>
<evidence type="ECO:0000256" key="2">
    <source>
        <dbReference type="ARBA" id="ARBA00010942"/>
    </source>
</evidence>
<feature type="transmembrane region" description="Helical" evidence="9">
    <location>
        <begin position="949"/>
        <end position="972"/>
    </location>
</feature>
<dbReference type="Gene3D" id="3.30.70.1320">
    <property type="entry name" value="Multidrug efflux transporter AcrB pore domain like"/>
    <property type="match status" value="1"/>
</dbReference>
<dbReference type="AlphaFoldDB" id="A0AAV3TY54"/>
<dbReference type="EMBL" id="BAABLX010000004">
    <property type="protein sequence ID" value="GAA4932213.1"/>
    <property type="molecule type" value="Genomic_DNA"/>
</dbReference>
<organism evidence="11 12">
    <name type="scientific">Halioxenophilus aromaticivorans</name>
    <dbReference type="NCBI Taxonomy" id="1306992"/>
    <lineage>
        <taxon>Bacteria</taxon>
        <taxon>Pseudomonadati</taxon>
        <taxon>Pseudomonadota</taxon>
        <taxon>Gammaproteobacteria</taxon>
        <taxon>Alteromonadales</taxon>
        <taxon>Alteromonadaceae</taxon>
        <taxon>Halioxenophilus</taxon>
    </lineage>
</organism>
<dbReference type="Gene3D" id="3.30.70.1430">
    <property type="entry name" value="Multidrug efflux transporter AcrB pore domain"/>
    <property type="match status" value="2"/>
</dbReference>
<dbReference type="SUPFAM" id="SSF82714">
    <property type="entry name" value="Multidrug efflux transporter AcrB TolC docking domain, DN and DC subdomains"/>
    <property type="match status" value="2"/>
</dbReference>
<accession>A0AAV3TY54</accession>
<dbReference type="FunFam" id="3.30.70.1430:FF:000001">
    <property type="entry name" value="Efflux pump membrane transporter"/>
    <property type="match status" value="1"/>
</dbReference>
<dbReference type="FunFam" id="1.20.1640.10:FF:000001">
    <property type="entry name" value="Efflux pump membrane transporter"/>
    <property type="match status" value="1"/>
</dbReference>
<feature type="transmembrane region" description="Helical" evidence="9">
    <location>
        <begin position="26"/>
        <end position="46"/>
    </location>
</feature>
<dbReference type="GO" id="GO:0009636">
    <property type="term" value="P:response to toxic substance"/>
    <property type="evidence" value="ECO:0007669"/>
    <property type="project" value="UniProtKB-ARBA"/>
</dbReference>
<feature type="transmembrane region" description="Helical" evidence="9">
    <location>
        <begin position="454"/>
        <end position="476"/>
    </location>
</feature>
<feature type="transmembrane region" description="Helical" evidence="9">
    <location>
        <begin position="896"/>
        <end position="914"/>
    </location>
</feature>
<feature type="transmembrane region" description="Helical" evidence="9">
    <location>
        <begin position="356"/>
        <end position="376"/>
    </location>
</feature>
<keyword evidence="4" id="KW-1003">Cell membrane</keyword>
<name>A0AAV3TY54_9ALTE</name>
<dbReference type="PROSITE" id="PS50156">
    <property type="entry name" value="SSD"/>
    <property type="match status" value="1"/>
</dbReference>
<feature type="transmembrane region" description="Helical" evidence="9">
    <location>
        <begin position="383"/>
        <end position="404"/>
    </location>
</feature>
<reference evidence="12" key="1">
    <citation type="journal article" date="2019" name="Int. J. Syst. Evol. Microbiol.">
        <title>The Global Catalogue of Microorganisms (GCM) 10K type strain sequencing project: providing services to taxonomists for standard genome sequencing and annotation.</title>
        <authorList>
            <consortium name="The Broad Institute Genomics Platform"/>
            <consortium name="The Broad Institute Genome Sequencing Center for Infectious Disease"/>
            <person name="Wu L."/>
            <person name="Ma J."/>
        </authorList>
    </citation>
    <scope>NUCLEOTIDE SEQUENCE [LARGE SCALE GENOMIC DNA]</scope>
    <source>
        <strain evidence="12">JCM 19134</strain>
    </source>
</reference>
<evidence type="ECO:0000256" key="4">
    <source>
        <dbReference type="ARBA" id="ARBA00022475"/>
    </source>
</evidence>
<dbReference type="Gene3D" id="1.20.1640.10">
    <property type="entry name" value="Multidrug efflux transporter AcrB transmembrane domain"/>
    <property type="match status" value="2"/>
</dbReference>
<dbReference type="Proteomes" id="UP001409585">
    <property type="component" value="Unassembled WGS sequence"/>
</dbReference>
<dbReference type="GO" id="GO:0042910">
    <property type="term" value="F:xenobiotic transmembrane transporter activity"/>
    <property type="evidence" value="ECO:0007669"/>
    <property type="project" value="TreeGrafter"/>
</dbReference>
<feature type="transmembrane region" description="Helical" evidence="9">
    <location>
        <begin position="1026"/>
        <end position="1051"/>
    </location>
</feature>
<dbReference type="PANTHER" id="PTHR32063:SF11">
    <property type="entry name" value="CATION OR DRUG EFFLUX SYSTEM PROTEIN"/>
    <property type="match status" value="1"/>
</dbReference>
<feature type="domain" description="SSD" evidence="10">
    <location>
        <begin position="382"/>
        <end position="511"/>
    </location>
</feature>
<keyword evidence="7 9" id="KW-1133">Transmembrane helix</keyword>
<dbReference type="PANTHER" id="PTHR32063">
    <property type="match status" value="1"/>
</dbReference>
<sequence>MSFQDEHQLRHGIPVKFAKFFIDRPIFASVIAIITMIVGAISFFSLPVEQYPKLAPPTIQVTANYPGATAETVAETVATPIEQEMNGVEGMLYMYSQSTSDGRMTLTITFEQGTDIDSAQVLVQNRVATAEPRLPQTVRTVGISTRKSTPDLMLVVNLFSPDGTYDQTYIGNYAALNIQDRLRRINGIGDTRIFGAAAYAMRVWLDPDLINYYGLSAGDVLTALRNQNVQVAGGTLNQSPTPQGGYFQYTIQTQGRLQSIEEFNSIIVKTNDDGRIVRLRDVARLELGAQEYITRGYLGENPAVAIPVYQQPGSNALDTSAAVIAEMEDIAEDFPPGLSYKIGYNPTEFIEQSISAVEHTVLEAVVLVVAVIILFLQTWRAAIIPILAIPISLIGTFAVMNALGFSLNNLTLFGLVLAIGIVVDDAIVVVENMERNMRDGLSPKDAARKTMDEVGSALVAIGLVLVAVFLPTAFLGGISGKFYQAFGITIAVATVISVGVSLTLSPALAAILMKPHDDNAHKKQNWLMKPFTLFFNKFNQGMDGLSNKYGKLTKSLVHKVAMVCIVYVGLMLLTAFQFSRVPTGFIPQQDQGFLIIALQLPESASLDETDQVIQQAVSKLLAIDGIANSVGFAGFHAATRSISSNAAAVFAVMDSFEDRAAKGIKFETILANAQREIASIKEAFGVVITPPPVRGIGDAGGFRMMIQDRGGRGLATLQESVMAMAQAANSPDYPATTQTRSFFNINTPQIYLDIDREKAQRLNVSTDSIFEALEVFIGSSYVNDFNYLGRTYRVTAQADAPYRLTADDALRIRVRSNSGEMVPLGSVATIEDTAGPSRVPRYNLYPSAALMGDSSPGFSSGEALDTMERIADAILPDGIDYEWTDLAYQQKNSADSTYVAMLLAVVFVFLLLAAQYESWTLPIAIILIVPMCLLSAVSGISLLGMDNNILTQIGFIVLIGLASKNAILIVEFARDLEAQGRNTWEAAVEAARLRLRPILMTSLAFILGVVPLVLSSGAGAEMRQALGVAVFFGMIGVTFFGLIFTPVFYVLCRKLALFGKKPAAETALPES</sequence>
<dbReference type="GO" id="GO:0015562">
    <property type="term" value="F:efflux transmembrane transporter activity"/>
    <property type="evidence" value="ECO:0007669"/>
    <property type="project" value="InterPro"/>
</dbReference>
<dbReference type="GO" id="GO:0005886">
    <property type="term" value="C:plasma membrane"/>
    <property type="evidence" value="ECO:0007669"/>
    <property type="project" value="UniProtKB-SubCell"/>
</dbReference>
<evidence type="ECO:0000256" key="1">
    <source>
        <dbReference type="ARBA" id="ARBA00004429"/>
    </source>
</evidence>
<dbReference type="SUPFAM" id="SSF82866">
    <property type="entry name" value="Multidrug efflux transporter AcrB transmembrane domain"/>
    <property type="match status" value="2"/>
</dbReference>
<dbReference type="PRINTS" id="PR00702">
    <property type="entry name" value="ACRIFLAVINRP"/>
</dbReference>
<dbReference type="Gene3D" id="3.30.70.1440">
    <property type="entry name" value="Multidrug efflux transporter AcrB pore domain"/>
    <property type="match status" value="1"/>
</dbReference>
<feature type="transmembrane region" description="Helical" evidence="9">
    <location>
        <begin position="921"/>
        <end position="943"/>
    </location>
</feature>
<dbReference type="InterPro" id="IPR001036">
    <property type="entry name" value="Acrflvin-R"/>
</dbReference>
<dbReference type="InterPro" id="IPR004764">
    <property type="entry name" value="MdtF-like"/>
</dbReference>
<comment type="subcellular location">
    <subcellularLocation>
        <location evidence="1 9">Cell inner membrane</location>
        <topology evidence="1 9">Multi-pass membrane protein</topology>
    </subcellularLocation>
</comment>
<comment type="caution">
    <text evidence="11">The sequence shown here is derived from an EMBL/GenBank/DDBJ whole genome shotgun (WGS) entry which is preliminary data.</text>
</comment>